<evidence type="ECO:0000256" key="3">
    <source>
        <dbReference type="ARBA" id="ARBA00022801"/>
    </source>
</evidence>
<evidence type="ECO:0000313" key="9">
    <source>
        <dbReference type="EMBL" id="GIF92274.1"/>
    </source>
</evidence>
<evidence type="ECO:0000256" key="8">
    <source>
        <dbReference type="SAM" id="SignalP"/>
    </source>
</evidence>
<evidence type="ECO:0000256" key="5">
    <source>
        <dbReference type="ARBA" id="ARBA00022989"/>
    </source>
</evidence>
<evidence type="ECO:0000256" key="6">
    <source>
        <dbReference type="ARBA" id="ARBA00023034"/>
    </source>
</evidence>
<accession>A0A8J3KBW2</accession>
<dbReference type="CDD" id="cd11574">
    <property type="entry name" value="GH99"/>
    <property type="match status" value="1"/>
</dbReference>
<dbReference type="AlphaFoldDB" id="A0A8J3KBW2"/>
<evidence type="ECO:0000256" key="2">
    <source>
        <dbReference type="ARBA" id="ARBA00022692"/>
    </source>
</evidence>
<gene>
    <name evidence="9" type="ORF">Cch02nite_57180</name>
</gene>
<dbReference type="CDD" id="cd00257">
    <property type="entry name" value="beta-trefoil_FSCN-like"/>
    <property type="match status" value="1"/>
</dbReference>
<evidence type="ECO:0000256" key="1">
    <source>
        <dbReference type="ARBA" id="ARBA00004323"/>
    </source>
</evidence>
<evidence type="ECO:0000313" key="10">
    <source>
        <dbReference type="Proteomes" id="UP000619293"/>
    </source>
</evidence>
<dbReference type="RefSeq" id="WP_203736496.1">
    <property type="nucleotide sequence ID" value="NZ_BAAALB010000017.1"/>
</dbReference>
<feature type="signal peptide" evidence="8">
    <location>
        <begin position="1"/>
        <end position="29"/>
    </location>
</feature>
<dbReference type="Gene3D" id="3.20.20.80">
    <property type="entry name" value="Glycosidases"/>
    <property type="match status" value="1"/>
</dbReference>
<dbReference type="EMBL" id="BONG01000043">
    <property type="protein sequence ID" value="GIF92274.1"/>
    <property type="molecule type" value="Genomic_DNA"/>
</dbReference>
<dbReference type="SUPFAM" id="SSF50405">
    <property type="entry name" value="Actin-crosslinking proteins"/>
    <property type="match status" value="1"/>
</dbReference>
<keyword evidence="8" id="KW-0732">Signal</keyword>
<proteinExistence type="predicted"/>
<keyword evidence="4" id="KW-0735">Signal-anchor</keyword>
<name>A0A8J3KBW2_9ACTN</name>
<comment type="caution">
    <text evidence="9">The sequence shown here is derived from an EMBL/GenBank/DDBJ whole genome shotgun (WGS) entry which is preliminary data.</text>
</comment>
<evidence type="ECO:0000256" key="7">
    <source>
        <dbReference type="ARBA" id="ARBA00023136"/>
    </source>
</evidence>
<keyword evidence="6" id="KW-0333">Golgi apparatus</keyword>
<reference evidence="9 10" key="1">
    <citation type="submission" date="2021-01" db="EMBL/GenBank/DDBJ databases">
        <title>Whole genome shotgun sequence of Catellatospora chokoriensis NBRC 107358.</title>
        <authorList>
            <person name="Komaki H."/>
            <person name="Tamura T."/>
        </authorList>
    </citation>
    <scope>NUCLEOTIDE SEQUENCE [LARGE SCALE GENOMIC DNA]</scope>
    <source>
        <strain evidence="9 10">NBRC 107358</strain>
    </source>
</reference>
<sequence length="499" mass="52521">MKRIRRTWSVLLPAVGLALALAGSPAASAPPPVAAPVTAAAQAAAAPLASNVHIFYYSWYGSPAVNGSYRHWQQGGFTPPNAIGANLYPKLGAYDSGDHAGAVNQHMAWIAQAGVGVIVYSWWGQNSYEDRLVPGVLNAAAQYGIKVAWHLEPYAGRTAASTVADVNYLNSRYGSHAAYYRDAAHGNRPAFYVFESLRITDWAPIAPLRSGNIILAQTTDTSKVAGFGGMYTYDAIAGASAPGWSNASAFCKANGLVWAPSVGPGYLDDRAVPGNTTPTLGRDNGATYDREWGNALAAANGGPPTWVSITSFNEWHEGSVIEPASANPPAGNGYQTFSGAYGLTGAAAETAYLTRTKYWVDRYNPPPPTTSTVVSLRARVNNRYVAAENAGAAPLIANRTAVGPWEQFDRVDLGGGLVALRARVNSRFVHADNTAPLIANATASGAWETFRVVANSDGSVSLLATANNRYVSAENAGAAALVANRTAIGGWERFDIIPS</sequence>
<comment type="subcellular location">
    <subcellularLocation>
        <location evidence="1">Golgi apparatus membrane</location>
        <topology evidence="1">Single-pass type II membrane protein</topology>
    </subcellularLocation>
</comment>
<dbReference type="InterPro" id="IPR008999">
    <property type="entry name" value="Actin-crosslinking"/>
</dbReference>
<feature type="chain" id="PRO_5039159415" description="Glycosyl hydrolase family 99" evidence="8">
    <location>
        <begin position="30"/>
        <end position="499"/>
    </location>
</feature>
<dbReference type="Proteomes" id="UP000619293">
    <property type="component" value="Unassembled WGS sequence"/>
</dbReference>
<dbReference type="Pfam" id="PF16317">
    <property type="entry name" value="Glyco_hydro_99"/>
    <property type="match status" value="1"/>
</dbReference>
<dbReference type="Gene3D" id="2.80.10.50">
    <property type="match status" value="1"/>
</dbReference>
<keyword evidence="3" id="KW-0378">Hydrolase</keyword>
<dbReference type="PANTHER" id="PTHR13572">
    <property type="entry name" value="ENDO-ALPHA-1,2-MANNOSIDASE"/>
    <property type="match status" value="1"/>
</dbReference>
<keyword evidence="7" id="KW-0472">Membrane</keyword>
<dbReference type="PANTHER" id="PTHR13572:SF4">
    <property type="entry name" value="RE57134P"/>
    <property type="match status" value="1"/>
</dbReference>
<evidence type="ECO:0008006" key="11">
    <source>
        <dbReference type="Google" id="ProtNLM"/>
    </source>
</evidence>
<dbReference type="GO" id="GO:0004559">
    <property type="term" value="F:alpha-mannosidase activity"/>
    <property type="evidence" value="ECO:0007669"/>
    <property type="project" value="TreeGrafter"/>
</dbReference>
<dbReference type="InterPro" id="IPR026071">
    <property type="entry name" value="Glyco_Hydrolase_99"/>
</dbReference>
<organism evidence="9 10">
    <name type="scientific">Catellatospora chokoriensis</name>
    <dbReference type="NCBI Taxonomy" id="310353"/>
    <lineage>
        <taxon>Bacteria</taxon>
        <taxon>Bacillati</taxon>
        <taxon>Actinomycetota</taxon>
        <taxon>Actinomycetes</taxon>
        <taxon>Micromonosporales</taxon>
        <taxon>Micromonosporaceae</taxon>
        <taxon>Catellatospora</taxon>
    </lineage>
</organism>
<evidence type="ECO:0000256" key="4">
    <source>
        <dbReference type="ARBA" id="ARBA00022968"/>
    </source>
</evidence>
<protein>
    <recommendedName>
        <fullName evidence="11">Glycosyl hydrolase family 99</fullName>
    </recommendedName>
</protein>
<keyword evidence="5" id="KW-1133">Transmembrane helix</keyword>
<keyword evidence="2" id="KW-0812">Transmembrane</keyword>
<keyword evidence="10" id="KW-1185">Reference proteome</keyword>